<sequence>MAPPTTPQFRIPTLDKLGATLPADIEIHAARIAEGWFKEFAQAISIGDTEALLNIFCEDALWRDVYAFTWDIRTFDGSAKIKSFLEARLPVTEIHTLEWKDFVRYQKPFPDTAWILGLFGLETRVTSCTVVFRIVPTSTGKWKAYTIFTNLDNLTRYPELIGKHRRQDALPSDQWSQERQQEMNYKQSPPVIIVGAGLSGLALAARLKYLGVPALLVEKDARIGDSWRKRYDSLCLHFPIWFDHMPYLPFPPTWPRYTPALKMAEWLECYARLLDLNVWTSSTVVKSALEDHGKWTVQVQRSDSQMVTYHGVSHFVIATGQGDSIGSIPRISNESSFQGSIIHSSQYKRAEPYRGKKVLVIGAGNSGHDIASDLAKEGIDVTLLQRSSTFVMNLDKGWKYIGGAFELVSSMNGSRAALYHEGGPPVETADLLTHSMPHLLLEGGVAQRGTRAVMADQKDLLAALNKVGYRTNSGVKDAGILLNLKQRGGGHYFDVGATKLIIDREIKVKSGTQIKAYEEHGVQFEDGSSLDADVVIFATGAGDMRYFIRLLCGDDIADRCPPMLGLNVEGEMSWFRPLPVDGLWYMHGQHSNAFAISS</sequence>
<dbReference type="SUPFAM" id="SSF54427">
    <property type="entry name" value="NTF2-like"/>
    <property type="match status" value="1"/>
</dbReference>
<dbReference type="InParanoid" id="A0A409W3G1"/>
<dbReference type="Gene3D" id="3.10.450.50">
    <property type="match status" value="1"/>
</dbReference>
<dbReference type="PANTHER" id="PTHR43539">
    <property type="entry name" value="FLAVIN-BINDING MONOOXYGENASE-LIKE PROTEIN (AFU_ORTHOLOGUE AFUA_4G09220)"/>
    <property type="match status" value="1"/>
</dbReference>
<dbReference type="PRINTS" id="PR00411">
    <property type="entry name" value="PNDRDTASEI"/>
</dbReference>
<dbReference type="STRING" id="231916.A0A409W3G1"/>
<comment type="caution">
    <text evidence="2">The sequence shown here is derived from an EMBL/GenBank/DDBJ whole genome shotgun (WGS) entry which is preliminary data.</text>
</comment>
<dbReference type="PRINTS" id="PR00368">
    <property type="entry name" value="FADPNR"/>
</dbReference>
<dbReference type="GO" id="GO:0004497">
    <property type="term" value="F:monooxygenase activity"/>
    <property type="evidence" value="ECO:0007669"/>
    <property type="project" value="TreeGrafter"/>
</dbReference>
<accession>A0A409W3G1</accession>
<name>A0A409W3G1_9AGAR</name>
<dbReference type="PANTHER" id="PTHR43539:SF68">
    <property type="entry name" value="FLAVIN-BINDING MONOOXYGENASE-LIKE PROTEIN (AFU_ORTHOLOGUE AFUA_4G09220)"/>
    <property type="match status" value="1"/>
</dbReference>
<dbReference type="InterPro" id="IPR032710">
    <property type="entry name" value="NTF2-like_dom_sf"/>
</dbReference>
<evidence type="ECO:0008006" key="4">
    <source>
        <dbReference type="Google" id="ProtNLM"/>
    </source>
</evidence>
<dbReference type="GO" id="GO:0050660">
    <property type="term" value="F:flavin adenine dinucleotide binding"/>
    <property type="evidence" value="ECO:0007669"/>
    <property type="project" value="TreeGrafter"/>
</dbReference>
<keyword evidence="1" id="KW-0560">Oxidoreductase</keyword>
<dbReference type="Gene3D" id="3.50.50.60">
    <property type="entry name" value="FAD/NAD(P)-binding domain"/>
    <property type="match status" value="1"/>
</dbReference>
<dbReference type="InterPro" id="IPR036188">
    <property type="entry name" value="FAD/NAD-bd_sf"/>
</dbReference>
<dbReference type="InterPro" id="IPR050982">
    <property type="entry name" value="Auxin_biosynth/cation_transpt"/>
</dbReference>
<gene>
    <name evidence="2" type="ORF">CVT26_014640</name>
</gene>
<dbReference type="SUPFAM" id="SSF51905">
    <property type="entry name" value="FAD/NAD(P)-binding domain"/>
    <property type="match status" value="1"/>
</dbReference>
<evidence type="ECO:0000256" key="1">
    <source>
        <dbReference type="ARBA" id="ARBA00023002"/>
    </source>
</evidence>
<evidence type="ECO:0000313" key="3">
    <source>
        <dbReference type="Proteomes" id="UP000284706"/>
    </source>
</evidence>
<dbReference type="EMBL" id="NHYE01005424">
    <property type="protein sequence ID" value="PPQ73074.1"/>
    <property type="molecule type" value="Genomic_DNA"/>
</dbReference>
<dbReference type="AlphaFoldDB" id="A0A409W3G1"/>
<dbReference type="Pfam" id="PF13738">
    <property type="entry name" value="Pyr_redox_3"/>
    <property type="match status" value="1"/>
</dbReference>
<reference evidence="2 3" key="1">
    <citation type="journal article" date="2018" name="Evol. Lett.">
        <title>Horizontal gene cluster transfer increased hallucinogenic mushroom diversity.</title>
        <authorList>
            <person name="Reynolds H.T."/>
            <person name="Vijayakumar V."/>
            <person name="Gluck-Thaler E."/>
            <person name="Korotkin H.B."/>
            <person name="Matheny P.B."/>
            <person name="Slot J.C."/>
        </authorList>
    </citation>
    <scope>NUCLEOTIDE SEQUENCE [LARGE SCALE GENOMIC DNA]</scope>
    <source>
        <strain evidence="2 3">SRW20</strain>
    </source>
</reference>
<keyword evidence="3" id="KW-1185">Reference proteome</keyword>
<evidence type="ECO:0000313" key="2">
    <source>
        <dbReference type="EMBL" id="PPQ73074.1"/>
    </source>
</evidence>
<dbReference type="OrthoDB" id="74360at2759"/>
<dbReference type="Proteomes" id="UP000284706">
    <property type="component" value="Unassembled WGS sequence"/>
</dbReference>
<protein>
    <recommendedName>
        <fullName evidence="4">FAD/NAD(P)-binding domain-containing protein</fullName>
    </recommendedName>
</protein>
<organism evidence="2 3">
    <name type="scientific">Gymnopilus dilepis</name>
    <dbReference type="NCBI Taxonomy" id="231916"/>
    <lineage>
        <taxon>Eukaryota</taxon>
        <taxon>Fungi</taxon>
        <taxon>Dikarya</taxon>
        <taxon>Basidiomycota</taxon>
        <taxon>Agaricomycotina</taxon>
        <taxon>Agaricomycetes</taxon>
        <taxon>Agaricomycetidae</taxon>
        <taxon>Agaricales</taxon>
        <taxon>Agaricineae</taxon>
        <taxon>Hymenogastraceae</taxon>
        <taxon>Gymnopilus</taxon>
    </lineage>
</organism>
<proteinExistence type="predicted"/>